<sequence length="120" mass="13204">MLAVTINKVFVDVVLLITRNFLHHFATVTVGAVDGWHGIIPVVAEHSGQHTVRIACQSLSTRSVFSSTYVQLDDLTHVGHILAFKNWSKKYGKLDLAIELLAVVDQGLLGRKKTQGKLSN</sequence>
<dbReference type="AlphaFoldDB" id="A0A915IVX5"/>
<proteinExistence type="predicted"/>
<organism evidence="1 2">
    <name type="scientific">Romanomermis culicivorax</name>
    <name type="common">Nematode worm</name>
    <dbReference type="NCBI Taxonomy" id="13658"/>
    <lineage>
        <taxon>Eukaryota</taxon>
        <taxon>Metazoa</taxon>
        <taxon>Ecdysozoa</taxon>
        <taxon>Nematoda</taxon>
        <taxon>Enoplea</taxon>
        <taxon>Dorylaimia</taxon>
        <taxon>Mermithida</taxon>
        <taxon>Mermithoidea</taxon>
        <taxon>Mermithidae</taxon>
        <taxon>Romanomermis</taxon>
    </lineage>
</organism>
<evidence type="ECO:0000313" key="2">
    <source>
        <dbReference type="WBParaSite" id="nRc.2.0.1.t17972-RA"/>
    </source>
</evidence>
<keyword evidence="1" id="KW-1185">Reference proteome</keyword>
<dbReference type="Proteomes" id="UP000887565">
    <property type="component" value="Unplaced"/>
</dbReference>
<reference evidence="2" key="1">
    <citation type="submission" date="2022-11" db="UniProtKB">
        <authorList>
            <consortium name="WormBaseParasite"/>
        </authorList>
    </citation>
    <scope>IDENTIFICATION</scope>
</reference>
<evidence type="ECO:0000313" key="1">
    <source>
        <dbReference type="Proteomes" id="UP000887565"/>
    </source>
</evidence>
<dbReference type="WBParaSite" id="nRc.2.0.1.t17972-RA">
    <property type="protein sequence ID" value="nRc.2.0.1.t17972-RA"/>
    <property type="gene ID" value="nRc.2.0.1.g17972"/>
</dbReference>
<name>A0A915IVX5_ROMCU</name>
<protein>
    <submittedName>
        <fullName evidence="2">Secreted protein</fullName>
    </submittedName>
</protein>
<accession>A0A915IVX5</accession>